<keyword evidence="2" id="KW-0732">Signal</keyword>
<dbReference type="SUPFAM" id="SSF56935">
    <property type="entry name" value="Porins"/>
    <property type="match status" value="1"/>
</dbReference>
<evidence type="ECO:0000256" key="2">
    <source>
        <dbReference type="SAM" id="SignalP"/>
    </source>
</evidence>
<protein>
    <recommendedName>
        <fullName evidence="5">LbtU family siderophore porin</fullName>
    </recommendedName>
</protein>
<dbReference type="AlphaFoldDB" id="A0A9X0W658"/>
<accession>A0A9X0W658</accession>
<evidence type="ECO:0008006" key="5">
    <source>
        <dbReference type="Google" id="ProtNLM"/>
    </source>
</evidence>
<keyword evidence="4" id="KW-1185">Reference proteome</keyword>
<comment type="caution">
    <text evidence="3">The sequence shown here is derived from an EMBL/GenBank/DDBJ whole genome shotgun (WGS) entry which is preliminary data.</text>
</comment>
<evidence type="ECO:0000256" key="1">
    <source>
        <dbReference type="SAM" id="Coils"/>
    </source>
</evidence>
<proteinExistence type="predicted"/>
<dbReference type="RefSeq" id="WP_200238890.1">
    <property type="nucleotide sequence ID" value="NZ_NRRY01000003.1"/>
</dbReference>
<evidence type="ECO:0000313" key="4">
    <source>
        <dbReference type="Proteomes" id="UP001138768"/>
    </source>
</evidence>
<organism evidence="3 4">
    <name type="scientific">Lamprobacter modestohalophilus</name>
    <dbReference type="NCBI Taxonomy" id="1064514"/>
    <lineage>
        <taxon>Bacteria</taxon>
        <taxon>Pseudomonadati</taxon>
        <taxon>Pseudomonadota</taxon>
        <taxon>Gammaproteobacteria</taxon>
        <taxon>Chromatiales</taxon>
        <taxon>Chromatiaceae</taxon>
        <taxon>Lamprobacter</taxon>
    </lineage>
</organism>
<feature type="chain" id="PRO_5040752582" description="LbtU family siderophore porin" evidence="2">
    <location>
        <begin position="25"/>
        <end position="421"/>
    </location>
</feature>
<keyword evidence="1" id="KW-0175">Coiled coil</keyword>
<feature type="signal peptide" evidence="2">
    <location>
        <begin position="1"/>
        <end position="24"/>
    </location>
</feature>
<feature type="coiled-coil region" evidence="1">
    <location>
        <begin position="17"/>
        <end position="51"/>
    </location>
</feature>
<sequence length="421" mass="46299">MKTRRLSWAIAMVLGASTAGQATAQTLEERVRRLEQENREQAVAIDQQQRTIAQQKQQLEGSPQRVERLEETLETKRDAGTGLGGWFENIEIGALIEVEGVYVDPYEGSSESDLVLATFELGIAAQVTDWVEAMASLLYEEDDTDLEVDLAMITIANPDVTPVFFTAGQFYLPFGAYETNLVSDPLTLEIGETRQTAAQLGFVYQGFSGSLYAFNGDNKVDGDDNINSWGANLAFAQEREDLVWTVGAGYINDLSDSDTLQDSVADNRAARQLEIAELRPAEAEQFSLDPTERTGGWTANLGLVYRNFNLIGEYLSATERFDPDSLSFKDKGAEPAAWNIELGYSFEVFGKESVAAVAYQGSSEAVNLELPETRWAFGWSIGIFDGTALSFEYAHDKDYSTRDGGTGNNSNAFVAQLAVEF</sequence>
<gene>
    <name evidence="3" type="ORF">CKO42_03475</name>
</gene>
<dbReference type="NCBIfam" id="NF033652">
    <property type="entry name" value="LbtU_sider_porin"/>
    <property type="match status" value="1"/>
</dbReference>
<dbReference type="EMBL" id="NRRY01000003">
    <property type="protein sequence ID" value="MBK1617526.1"/>
    <property type="molecule type" value="Genomic_DNA"/>
</dbReference>
<evidence type="ECO:0000313" key="3">
    <source>
        <dbReference type="EMBL" id="MBK1617526.1"/>
    </source>
</evidence>
<dbReference type="Proteomes" id="UP001138768">
    <property type="component" value="Unassembled WGS sequence"/>
</dbReference>
<name>A0A9X0W658_9GAMM</name>
<reference evidence="3 4" key="1">
    <citation type="journal article" date="2020" name="Microorganisms">
        <title>Osmotic Adaptation and Compatible Solute Biosynthesis of Phototrophic Bacteria as Revealed from Genome Analyses.</title>
        <authorList>
            <person name="Imhoff J.F."/>
            <person name="Rahn T."/>
            <person name="Kunzel S."/>
            <person name="Keller A."/>
            <person name="Neulinger S.C."/>
        </authorList>
    </citation>
    <scope>NUCLEOTIDE SEQUENCE [LARGE SCALE GENOMIC DNA]</scope>
    <source>
        <strain evidence="3 4">DSM 25653</strain>
    </source>
</reference>